<evidence type="ECO:0000313" key="2">
    <source>
        <dbReference type="EMBL" id="GAA2207408.1"/>
    </source>
</evidence>
<comment type="caution">
    <text evidence="2">The sequence shown here is derived from an EMBL/GenBank/DDBJ whole genome shotgun (WGS) entry which is preliminary data.</text>
</comment>
<feature type="compositionally biased region" description="Low complexity" evidence="1">
    <location>
        <begin position="24"/>
        <end position="35"/>
    </location>
</feature>
<feature type="region of interest" description="Disordered" evidence="1">
    <location>
        <begin position="16"/>
        <end position="82"/>
    </location>
</feature>
<dbReference type="EMBL" id="BAAAQX010000006">
    <property type="protein sequence ID" value="GAA2207408.1"/>
    <property type="molecule type" value="Genomic_DNA"/>
</dbReference>
<dbReference type="Gene3D" id="2.40.110.10">
    <property type="entry name" value="Butyryl-CoA Dehydrogenase, subunit A, domain 2"/>
    <property type="match status" value="1"/>
</dbReference>
<proteinExistence type="predicted"/>
<accession>A0ABN3CDG0</accession>
<reference evidence="2 3" key="1">
    <citation type="journal article" date="2019" name="Int. J. Syst. Evol. Microbiol.">
        <title>The Global Catalogue of Microorganisms (GCM) 10K type strain sequencing project: providing services to taxonomists for standard genome sequencing and annotation.</title>
        <authorList>
            <consortium name="The Broad Institute Genomics Platform"/>
            <consortium name="The Broad Institute Genome Sequencing Center for Infectious Disease"/>
            <person name="Wu L."/>
            <person name="Ma J."/>
        </authorList>
    </citation>
    <scope>NUCLEOTIDE SEQUENCE [LARGE SCALE GENOMIC DNA]</scope>
    <source>
        <strain evidence="2 3">JCM 16114</strain>
    </source>
</reference>
<organism evidence="2 3">
    <name type="scientific">Nonomuraea monospora</name>
    <dbReference type="NCBI Taxonomy" id="568818"/>
    <lineage>
        <taxon>Bacteria</taxon>
        <taxon>Bacillati</taxon>
        <taxon>Actinomycetota</taxon>
        <taxon>Actinomycetes</taxon>
        <taxon>Streptosporangiales</taxon>
        <taxon>Streptosporangiaceae</taxon>
        <taxon>Nonomuraea</taxon>
    </lineage>
</organism>
<dbReference type="SUPFAM" id="SSF47203">
    <property type="entry name" value="Acyl-CoA dehydrogenase C-terminal domain-like"/>
    <property type="match status" value="1"/>
</dbReference>
<dbReference type="InterPro" id="IPR036250">
    <property type="entry name" value="AcylCo_DH-like_C"/>
</dbReference>
<keyword evidence="3" id="KW-1185">Reference proteome</keyword>
<protein>
    <submittedName>
        <fullName evidence="2">Acyl-CoA dehydrogenase family protein</fullName>
    </submittedName>
</protein>
<name>A0ABN3CDG0_9ACTN</name>
<dbReference type="SUPFAM" id="SSF56645">
    <property type="entry name" value="Acyl-CoA dehydrogenase NM domain-like"/>
    <property type="match status" value="1"/>
</dbReference>
<dbReference type="RefSeq" id="WP_344474581.1">
    <property type="nucleotide sequence ID" value="NZ_BAAAQX010000006.1"/>
</dbReference>
<evidence type="ECO:0000256" key="1">
    <source>
        <dbReference type="SAM" id="MobiDB-lite"/>
    </source>
</evidence>
<sequence>MTEVMAPHWRQHLPEVLAHVSGRAAAVDQAPQPDAGDPPQPGEAGPRDSLNPGGGRPRDPLHPGGGRPRDPLHPGGGGPRELLRHLGQRNLLSLDAAPGDTGVTEAAALIELIAAECLSSAFSLWAHRMVIEYLRESGDPLGPVRAGLAAGTEVGSTAMAAALQELAGLREVPVVATPDGGGYRLDGPIRWASNLVPGATVVLPARVGDGAGRIVAVVRVGDPGVAVAPPQRLLALNATASSSITLTGVHVEAGHVVTDDLAGFVRRARPVLLLLQTAFCLGLARRSLDEARQLIRGEATVLLPDLEESAARLDDFAERARRAQRAPADADPLEITRLRYDAARLTLAATRLEATASGGRGYATGTAVNRRLREAAFLPVQSPSETQLRWELSQATT</sequence>
<dbReference type="InterPro" id="IPR009100">
    <property type="entry name" value="AcylCoA_DH/oxidase_NM_dom_sf"/>
</dbReference>
<feature type="compositionally biased region" description="Basic and acidic residues" evidence="1">
    <location>
        <begin position="56"/>
        <end position="72"/>
    </location>
</feature>
<dbReference type="Proteomes" id="UP001499843">
    <property type="component" value="Unassembled WGS sequence"/>
</dbReference>
<gene>
    <name evidence="2" type="ORF">GCM10009850_028660</name>
</gene>
<dbReference type="InterPro" id="IPR046373">
    <property type="entry name" value="Acyl-CoA_Oxase/DH_mid-dom_sf"/>
</dbReference>
<evidence type="ECO:0000313" key="3">
    <source>
        <dbReference type="Proteomes" id="UP001499843"/>
    </source>
</evidence>